<dbReference type="Gene3D" id="3.40.50.1000">
    <property type="entry name" value="HAD superfamily/HAD-like"/>
    <property type="match status" value="1"/>
</dbReference>
<keyword evidence="3" id="KW-0378">Hydrolase</keyword>
<dbReference type="eggNOG" id="COG1011">
    <property type="taxonomic scope" value="Bacteria"/>
</dbReference>
<organism evidence="5 6">
    <name type="scientific">Gracilibacillus boraciitolerans JCM 21714</name>
    <dbReference type="NCBI Taxonomy" id="1298598"/>
    <lineage>
        <taxon>Bacteria</taxon>
        <taxon>Bacillati</taxon>
        <taxon>Bacillota</taxon>
        <taxon>Bacilli</taxon>
        <taxon>Bacillales</taxon>
        <taxon>Bacillaceae</taxon>
        <taxon>Gracilibacillus</taxon>
    </lineage>
</organism>
<comment type="cofactor">
    <cofactor evidence="1">
        <name>Mg(2+)</name>
        <dbReference type="ChEBI" id="CHEBI:18420"/>
    </cofactor>
</comment>
<proteinExistence type="predicted"/>
<evidence type="ECO:0000256" key="4">
    <source>
        <dbReference type="ARBA" id="ARBA00022842"/>
    </source>
</evidence>
<dbReference type="GO" id="GO:0044281">
    <property type="term" value="P:small molecule metabolic process"/>
    <property type="evidence" value="ECO:0007669"/>
    <property type="project" value="UniProtKB-ARBA"/>
</dbReference>
<keyword evidence="4" id="KW-0460">Magnesium</keyword>
<dbReference type="GO" id="GO:0016791">
    <property type="term" value="F:phosphatase activity"/>
    <property type="evidence" value="ECO:0007669"/>
    <property type="project" value="TreeGrafter"/>
</dbReference>
<dbReference type="Pfam" id="PF13419">
    <property type="entry name" value="HAD_2"/>
    <property type="match status" value="1"/>
</dbReference>
<reference evidence="5 6" key="1">
    <citation type="journal article" date="2014" name="Genome Announc.">
        <title>Draft Genome Sequence of the Boron-Tolerant and Moderately Halotolerant Bacterium Gracilibacillus boraciitolerans JCM 21714T.</title>
        <authorList>
            <person name="Ahmed I."/>
            <person name="Oshima K."/>
            <person name="Suda W."/>
            <person name="Kitamura K."/>
            <person name="Iida T."/>
            <person name="Ohmori Y."/>
            <person name="Fujiwara T."/>
            <person name="Hattori M."/>
            <person name="Ohkuma M."/>
        </authorList>
    </citation>
    <scope>NUCLEOTIDE SEQUENCE [LARGE SCALE GENOMIC DNA]</scope>
    <source>
        <strain evidence="5 6">JCM 21714</strain>
    </source>
</reference>
<dbReference type="AlphaFoldDB" id="W4VME1"/>
<dbReference type="InterPro" id="IPR041492">
    <property type="entry name" value="HAD_2"/>
</dbReference>
<sequence>MDDTLYDQLQPFHKAVHQQLNTSFNNDEIKALYLASRKYSDEVFEKHMNGGEITALDLQTYRITKACQDFGISLTYQQAVTFQETYLHEQQQIQLFPAIVELLDSLYANNKQLAILTNGEVDHQMMKVQRLGITQWVPAEHIFVSARVGYSKPSQKLFEYVENTLELDKDHTVYIGDSFENDIIGAKQMGWSAIWMNHRQRTKPVSNHQPDHTIESSDDLLAIFDIMEEV</sequence>
<evidence type="ECO:0000313" key="5">
    <source>
        <dbReference type="EMBL" id="GAE93973.1"/>
    </source>
</evidence>
<dbReference type="InterPro" id="IPR006439">
    <property type="entry name" value="HAD-SF_hydro_IA"/>
</dbReference>
<dbReference type="PANTHER" id="PTHR46470">
    <property type="entry name" value="N-ACYLNEURAMINATE-9-PHOSPHATASE"/>
    <property type="match status" value="1"/>
</dbReference>
<dbReference type="InterPro" id="IPR036412">
    <property type="entry name" value="HAD-like_sf"/>
</dbReference>
<dbReference type="InterPro" id="IPR023214">
    <property type="entry name" value="HAD_sf"/>
</dbReference>
<keyword evidence="6" id="KW-1185">Reference proteome</keyword>
<accession>W4VME1</accession>
<evidence type="ECO:0000313" key="6">
    <source>
        <dbReference type="Proteomes" id="UP000019102"/>
    </source>
</evidence>
<dbReference type="GO" id="GO:0046872">
    <property type="term" value="F:metal ion binding"/>
    <property type="evidence" value="ECO:0007669"/>
    <property type="project" value="UniProtKB-KW"/>
</dbReference>
<dbReference type="NCBIfam" id="TIGR01549">
    <property type="entry name" value="HAD-SF-IA-v1"/>
    <property type="match status" value="1"/>
</dbReference>
<dbReference type="EMBL" id="BAVS01000017">
    <property type="protein sequence ID" value="GAE93973.1"/>
    <property type="molecule type" value="Genomic_DNA"/>
</dbReference>
<keyword evidence="2" id="KW-0479">Metal-binding</keyword>
<comment type="caution">
    <text evidence="5">The sequence shown here is derived from an EMBL/GenBank/DDBJ whole genome shotgun (WGS) entry which is preliminary data.</text>
</comment>
<dbReference type="InterPro" id="IPR051400">
    <property type="entry name" value="HAD-like_hydrolase"/>
</dbReference>
<dbReference type="Gene3D" id="1.20.120.710">
    <property type="entry name" value="Haloacid dehalogenase hydrolase-like domain"/>
    <property type="match status" value="1"/>
</dbReference>
<evidence type="ECO:0000256" key="2">
    <source>
        <dbReference type="ARBA" id="ARBA00022723"/>
    </source>
</evidence>
<evidence type="ECO:0000256" key="3">
    <source>
        <dbReference type="ARBA" id="ARBA00022801"/>
    </source>
</evidence>
<dbReference type="PANTHER" id="PTHR46470:SF2">
    <property type="entry name" value="GLYCERALDEHYDE 3-PHOSPHATE PHOSPHATASE"/>
    <property type="match status" value="1"/>
</dbReference>
<evidence type="ECO:0000256" key="1">
    <source>
        <dbReference type="ARBA" id="ARBA00001946"/>
    </source>
</evidence>
<dbReference type="SUPFAM" id="SSF56784">
    <property type="entry name" value="HAD-like"/>
    <property type="match status" value="1"/>
</dbReference>
<protein>
    <submittedName>
        <fullName evidence="5">2-haloalkanoic acid dehalogenase</fullName>
    </submittedName>
</protein>
<dbReference type="STRING" id="1298598.JCM21714_3096"/>
<name>W4VME1_9BACI</name>
<dbReference type="Proteomes" id="UP000019102">
    <property type="component" value="Unassembled WGS sequence"/>
</dbReference>
<gene>
    <name evidence="5" type="ORF">JCM21714_3096</name>
</gene>